<evidence type="ECO:0000256" key="1">
    <source>
        <dbReference type="ARBA" id="ARBA00022649"/>
    </source>
</evidence>
<dbReference type="NCBIfam" id="TIGR02385">
    <property type="entry name" value="RelE_StbE"/>
    <property type="match status" value="1"/>
</dbReference>
<dbReference type="OrthoDB" id="9806083at2"/>
<evidence type="ECO:0000313" key="2">
    <source>
        <dbReference type="EMBL" id="SHO45236.1"/>
    </source>
</evidence>
<keyword evidence="1" id="KW-1277">Toxin-antitoxin system</keyword>
<keyword evidence="4" id="KW-1185">Reference proteome</keyword>
<proteinExistence type="predicted"/>
<reference evidence="2 4" key="1">
    <citation type="submission" date="2016-12" db="EMBL/GenBank/DDBJ databases">
        <authorList>
            <person name="Song W.-J."/>
            <person name="Kurnit D.M."/>
        </authorList>
    </citation>
    <scope>NUCLEOTIDE SEQUENCE [LARGE SCALE GENOMIC DNA]</scope>
    <source>
        <strain evidence="2 4">DSM 12503</strain>
    </source>
</reference>
<dbReference type="RefSeq" id="WP_073587538.1">
    <property type="nucleotide sequence ID" value="NZ_FRFD01000003.1"/>
</dbReference>
<dbReference type="EMBL" id="FRFD01000018">
    <property type="protein sequence ID" value="SHO54182.1"/>
    <property type="molecule type" value="Genomic_DNA"/>
</dbReference>
<dbReference type="Pfam" id="PF05016">
    <property type="entry name" value="ParE_toxin"/>
    <property type="match status" value="1"/>
</dbReference>
<organism evidence="2 4">
    <name type="scientific">Anaerocolumna xylanovorans DSM 12503</name>
    <dbReference type="NCBI Taxonomy" id="1121345"/>
    <lineage>
        <taxon>Bacteria</taxon>
        <taxon>Bacillati</taxon>
        <taxon>Bacillota</taxon>
        <taxon>Clostridia</taxon>
        <taxon>Lachnospirales</taxon>
        <taxon>Lachnospiraceae</taxon>
        <taxon>Anaerocolumna</taxon>
    </lineage>
</organism>
<dbReference type="InterPro" id="IPR035093">
    <property type="entry name" value="RelE/ParE_toxin_dom_sf"/>
</dbReference>
<sequence length="106" mass="12475">MENDFFHILYTPLAYEDLDEIDTYISEILVNPQAAEDLMNEMEKSISRLEQFPYIGSEVADPYLASKGYRKLVVQNYLVFHLINPEQKQVVIMRVLYGAREYHNLL</sequence>
<evidence type="ECO:0000313" key="3">
    <source>
        <dbReference type="EMBL" id="SHO54182.1"/>
    </source>
</evidence>
<dbReference type="Gene3D" id="3.30.2310.20">
    <property type="entry name" value="RelE-like"/>
    <property type="match status" value="1"/>
</dbReference>
<protein>
    <submittedName>
        <fullName evidence="2">Addiction module toxin, RelE/StbE family</fullName>
    </submittedName>
</protein>
<dbReference type="EMBL" id="FRFD01000003">
    <property type="protein sequence ID" value="SHO45236.1"/>
    <property type="molecule type" value="Genomic_DNA"/>
</dbReference>
<evidence type="ECO:0000313" key="4">
    <source>
        <dbReference type="Proteomes" id="UP000184612"/>
    </source>
</evidence>
<name>A0A1M7Y0S4_9FIRM</name>
<dbReference type="STRING" id="1121345.SAMN02745217_00886"/>
<dbReference type="InterPro" id="IPR007712">
    <property type="entry name" value="RelE/ParE_toxin"/>
</dbReference>
<dbReference type="Proteomes" id="UP000184612">
    <property type="component" value="Unassembled WGS sequence"/>
</dbReference>
<gene>
    <name evidence="2" type="ORF">SAMN02745217_00886</name>
    <name evidence="3" type="ORF">SAMN02745217_04637</name>
</gene>
<accession>A0A1M7Y0S4</accession>
<dbReference type="AlphaFoldDB" id="A0A1M7Y0S4"/>